<dbReference type="InterPro" id="IPR003362">
    <property type="entry name" value="Bact_transf"/>
</dbReference>
<dbReference type="PANTHER" id="PTHR30576">
    <property type="entry name" value="COLANIC BIOSYNTHESIS UDP-GLUCOSE LIPID CARRIER TRANSFERASE"/>
    <property type="match status" value="1"/>
</dbReference>
<gene>
    <name evidence="4" type="ORF">Pme01_08090</name>
</gene>
<accession>A0A8J3T8G8</accession>
<comment type="caution">
    <text evidence="4">The sequence shown here is derived from an EMBL/GenBank/DDBJ whole genome shotgun (WGS) entry which is preliminary data.</text>
</comment>
<reference evidence="4" key="1">
    <citation type="submission" date="2021-01" db="EMBL/GenBank/DDBJ databases">
        <title>Whole genome shotgun sequence of Planosporangium mesophilum NBRC 109066.</title>
        <authorList>
            <person name="Komaki H."/>
            <person name="Tamura T."/>
        </authorList>
    </citation>
    <scope>NUCLEOTIDE SEQUENCE</scope>
    <source>
        <strain evidence="4">NBRC 109066</strain>
    </source>
</reference>
<dbReference type="EMBL" id="BOON01000006">
    <property type="protein sequence ID" value="GII21212.1"/>
    <property type="molecule type" value="Genomic_DNA"/>
</dbReference>
<feature type="domain" description="Bacterial sugar transferase" evidence="3">
    <location>
        <begin position="14"/>
        <end position="188"/>
    </location>
</feature>
<dbReference type="Pfam" id="PF02397">
    <property type="entry name" value="Bac_transf"/>
    <property type="match status" value="1"/>
</dbReference>
<organism evidence="4 5">
    <name type="scientific">Planosporangium mesophilum</name>
    <dbReference type="NCBI Taxonomy" id="689768"/>
    <lineage>
        <taxon>Bacteria</taxon>
        <taxon>Bacillati</taxon>
        <taxon>Actinomycetota</taxon>
        <taxon>Actinomycetes</taxon>
        <taxon>Micromonosporales</taxon>
        <taxon>Micromonosporaceae</taxon>
        <taxon>Planosporangium</taxon>
    </lineage>
</organism>
<dbReference type="Proteomes" id="UP000599074">
    <property type="component" value="Unassembled WGS sequence"/>
</dbReference>
<feature type="transmembrane region" description="Helical" evidence="2">
    <location>
        <begin position="20"/>
        <end position="44"/>
    </location>
</feature>
<protein>
    <submittedName>
        <fullName evidence="4">Sugar transferase</fullName>
    </submittedName>
</protein>
<name>A0A8J3T8G8_9ACTN</name>
<keyword evidence="5" id="KW-1185">Reference proteome</keyword>
<dbReference type="AlphaFoldDB" id="A0A8J3T8G8"/>
<keyword evidence="2" id="KW-1133">Transmembrane helix</keyword>
<comment type="similarity">
    <text evidence="1">Belongs to the bacterial sugar transferase family.</text>
</comment>
<keyword evidence="2" id="KW-0812">Transmembrane</keyword>
<proteinExistence type="inferred from homology"/>
<keyword evidence="4" id="KW-0808">Transferase</keyword>
<evidence type="ECO:0000313" key="4">
    <source>
        <dbReference type="EMBL" id="GII21212.1"/>
    </source>
</evidence>
<evidence type="ECO:0000256" key="1">
    <source>
        <dbReference type="ARBA" id="ARBA00006464"/>
    </source>
</evidence>
<dbReference type="RefSeq" id="WP_168112592.1">
    <property type="nucleotide sequence ID" value="NZ_BOON01000006.1"/>
</dbReference>
<evidence type="ECO:0000313" key="5">
    <source>
        <dbReference type="Proteomes" id="UP000599074"/>
    </source>
</evidence>
<evidence type="ECO:0000259" key="3">
    <source>
        <dbReference type="Pfam" id="PF02397"/>
    </source>
</evidence>
<evidence type="ECO:0000256" key="2">
    <source>
        <dbReference type="SAM" id="Phobius"/>
    </source>
</evidence>
<sequence length="212" mass="23277">MRAGEPAVYRSAAKRATDLVLAVVVLVLTAPLTALAAIAIAVSLGRPVLFSQLRTGHGRRAFRLLKFKTMTDARDPLGVLLPGSARMNAVGRFLRKSSIDELPELLNVIRGEMSLVGPRPLLPRYDPWYSGRELLRFDARPGITGLAQVNGRNGATWDDRLAMDARYVAEWSYLLDLKILARTGWQALTARGVVVDPTALMADLDAERKSRS</sequence>
<keyword evidence="2" id="KW-0472">Membrane</keyword>
<dbReference type="GO" id="GO:0016780">
    <property type="term" value="F:phosphotransferase activity, for other substituted phosphate groups"/>
    <property type="evidence" value="ECO:0007669"/>
    <property type="project" value="TreeGrafter"/>
</dbReference>
<dbReference type="PANTHER" id="PTHR30576:SF8">
    <property type="entry name" value="UNDECAPRENYL-PHOSPHATE GALACTOSE PHOSPHOTRANSFERASE"/>
    <property type="match status" value="1"/>
</dbReference>